<keyword evidence="1" id="KW-1133">Transmembrane helix</keyword>
<feature type="transmembrane region" description="Helical" evidence="1">
    <location>
        <begin position="56"/>
        <end position="78"/>
    </location>
</feature>
<accession>A0A9P5PM85</accession>
<evidence type="ECO:0000256" key="1">
    <source>
        <dbReference type="SAM" id="Phobius"/>
    </source>
</evidence>
<sequence>MSSQVVISPVDITLLQENIIETAFGVGVWGINTSLVFLTMYTLIMRDITVSKSRPVLLVVIFCMYIGDCVSEIVYLLSFIATIKNLGEPPLPPVAPGTQFICVTIFTGINFLLSDGVVCWRAWILYPQNKAARGLLVFCMVGSVRSTAQKLLPIFILDGRKGGRPSTVFWYCLLNLGSFTVYSGDSPNIVRLLKIISMLSGVAIMGPFAAEIFECVLPQLSCIYLSTVILVSLQKSFTMNAVISGQLGLIEVEPYIIDVAAQPSGSGFDTNAPQIGLEGFPVGIQLPKKLLMWKLKATIFL</sequence>
<protein>
    <submittedName>
        <fullName evidence="2">Uncharacterized protein</fullName>
    </submittedName>
</protein>
<evidence type="ECO:0000313" key="2">
    <source>
        <dbReference type="EMBL" id="KAF9065814.1"/>
    </source>
</evidence>
<feature type="transmembrane region" description="Helical" evidence="1">
    <location>
        <begin position="135"/>
        <end position="156"/>
    </location>
</feature>
<dbReference type="EMBL" id="JADNRY010000097">
    <property type="protein sequence ID" value="KAF9065814.1"/>
    <property type="molecule type" value="Genomic_DNA"/>
</dbReference>
<keyword evidence="1" id="KW-0812">Transmembrane</keyword>
<keyword evidence="3" id="KW-1185">Reference proteome</keyword>
<feature type="transmembrane region" description="Helical" evidence="1">
    <location>
        <begin position="168"/>
        <end position="185"/>
    </location>
</feature>
<feature type="transmembrane region" description="Helical" evidence="1">
    <location>
        <begin position="98"/>
        <end position="123"/>
    </location>
</feature>
<proteinExistence type="predicted"/>
<evidence type="ECO:0000313" key="3">
    <source>
        <dbReference type="Proteomes" id="UP000772434"/>
    </source>
</evidence>
<comment type="caution">
    <text evidence="2">The sequence shown here is derived from an EMBL/GenBank/DDBJ whole genome shotgun (WGS) entry which is preliminary data.</text>
</comment>
<name>A0A9P5PM85_9AGAR</name>
<dbReference type="AlphaFoldDB" id="A0A9P5PM85"/>
<reference evidence="2" key="1">
    <citation type="submission" date="2020-11" db="EMBL/GenBank/DDBJ databases">
        <authorList>
            <consortium name="DOE Joint Genome Institute"/>
            <person name="Ahrendt S."/>
            <person name="Riley R."/>
            <person name="Andreopoulos W."/>
            <person name="Labutti K."/>
            <person name="Pangilinan J."/>
            <person name="Ruiz-Duenas F.J."/>
            <person name="Barrasa J.M."/>
            <person name="Sanchez-Garcia M."/>
            <person name="Camarero S."/>
            <person name="Miyauchi S."/>
            <person name="Serrano A."/>
            <person name="Linde D."/>
            <person name="Babiker R."/>
            <person name="Drula E."/>
            <person name="Ayuso-Fernandez I."/>
            <person name="Pacheco R."/>
            <person name="Padilla G."/>
            <person name="Ferreira P."/>
            <person name="Barriuso J."/>
            <person name="Kellner H."/>
            <person name="Castanera R."/>
            <person name="Alfaro M."/>
            <person name="Ramirez L."/>
            <person name="Pisabarro A.G."/>
            <person name="Kuo A."/>
            <person name="Tritt A."/>
            <person name="Lipzen A."/>
            <person name="He G."/>
            <person name="Yan M."/>
            <person name="Ng V."/>
            <person name="Cullen D."/>
            <person name="Martin F."/>
            <person name="Rosso M.-N."/>
            <person name="Henrissat B."/>
            <person name="Hibbett D."/>
            <person name="Martinez A.T."/>
            <person name="Grigoriev I.V."/>
        </authorList>
    </citation>
    <scope>NUCLEOTIDE SEQUENCE</scope>
    <source>
        <strain evidence="2">AH 40177</strain>
    </source>
</reference>
<dbReference type="OrthoDB" id="3174319at2759"/>
<feature type="transmembrane region" description="Helical" evidence="1">
    <location>
        <begin position="192"/>
        <end position="210"/>
    </location>
</feature>
<dbReference type="Proteomes" id="UP000772434">
    <property type="component" value="Unassembled WGS sequence"/>
</dbReference>
<feature type="transmembrane region" description="Helical" evidence="1">
    <location>
        <begin position="216"/>
        <end position="233"/>
    </location>
</feature>
<organism evidence="2 3">
    <name type="scientific">Rhodocollybia butyracea</name>
    <dbReference type="NCBI Taxonomy" id="206335"/>
    <lineage>
        <taxon>Eukaryota</taxon>
        <taxon>Fungi</taxon>
        <taxon>Dikarya</taxon>
        <taxon>Basidiomycota</taxon>
        <taxon>Agaricomycotina</taxon>
        <taxon>Agaricomycetes</taxon>
        <taxon>Agaricomycetidae</taxon>
        <taxon>Agaricales</taxon>
        <taxon>Marasmiineae</taxon>
        <taxon>Omphalotaceae</taxon>
        <taxon>Rhodocollybia</taxon>
    </lineage>
</organism>
<gene>
    <name evidence="2" type="ORF">BDP27DRAFT_1366084</name>
</gene>
<feature type="transmembrane region" description="Helical" evidence="1">
    <location>
        <begin position="23"/>
        <end position="44"/>
    </location>
</feature>
<keyword evidence="1" id="KW-0472">Membrane</keyword>